<gene>
    <name evidence="2" type="ORF">EI427_05310</name>
</gene>
<proteinExistence type="predicted"/>
<sequence>MSTEEQENNTPKEEPKKKKVSRQKSIGRILANICLYLFISTIVLLLTLVIGIHTALKYYPDELIGEGLKRTVSTSTNKQYNLEYESINVQLISGWSIHDFLSSGSISISNAVYTPDSLFIEQNEYASVDKKRNIVEVKAKTISIQNISLLRALFQEEVYVGNILIDSVTTDLHKYQKGKKKKPQEEVQHDKFLNIKKFYNKQADKFHRYRIGNIEIKNSSVQYFDHTKNIKQQISLGKISGDINDIYLDNTTLKQELFPLHVGSLEFSTNDLRLELENAPLGLSFGKISFSTLDSSLLIYSTSLYKINNSKKKSSLVNATIPIFYVDGINVKEILSDSILHLKKVEITQPQTDLQFLSNSAKKKNKKTPQLPPFLKEIIIDSLQVLNAETKFESAKTGKRKVNDLTINVKDVTISNTTFKNKIPVAFDNFTIKLGYQSWYFPNHQYAKVGGLFYHSKWQKLYIYSPAFRPSIEVPDSTSTTYIDASAKRITLDYIDYRDFLKKPLDSIMNYDHLLVDQPKVDIWLPTHKQEKVKKQKNSKPLYFALNQSEITNAKIQIHLPKDHKYQNKIAVEKLNLNLDSLVLPLHNPKEFKLENALLTVNDIRVPDVSGYDILLEKTTFSTTDSTLNLNGINLSNSTNKNKKHVDIDTYIKNISIADIGWRRYIHSDSLFLGKIFVDIPSSEINLPLKEAKQQLDQLSDKDEIQKKKPKGLPFKYLEIADFHLRKGPISLYQEEKGLIVRAESTGIDVENLVLEDKKVDWKNITFLMDDIYLPLDKIHHQLIISNIHFNVEKQKFGINGLTISPTEQKVYRDQHILSGVNSMDIYGLDLRMLIDLKQIDADSVNIFGARGVISIDQSVKKRKKKKAATTLPLNYLGIDKVNIKVDDLGFLYTDKNSKETYMTFYGGSLVLDDLRSKPGIDKEIETILPKDIFLEFKGLEIENDDSHYKIRSNKVVLDTKGDSLLLLSTGITPVLGNQAVNILDSLISLNVKSLRVQGAGLKKLIEDKEIDIDSLIAKEIKFVNASKRKKVVKKGTFAEQTFPKEKIEDLLTKFNGIHVNYIQIDKSEVTLRDPAKGVQKNNISRLMRRENTRTPLNEDKVSPKQLDKYSRKINRINDRKRYTKEEKSKMIEDIVNITKGNPIDVYTLTEVVDDSAMLRKHNYSFMTENHENTIRDINVVIQEIAIDKETIKLDTNYIQVASIDVNVGKNVYVLSNNMYALGFDSLNFNSHYSDVYLKNFKLIPQYSKKLFGLANEYQTDRIDLNINDLLLRGFHFKNYFFNDYVHLNGVEIDRLSLSAYRDKTVPVDPQKKDPKMIHTILETMPVLMRLDTITITDSHVDYEEYKGSIRSNQDDKEETAKSGQFQLNDFTGQIFNITNDTSKINIDPYTEMYVKGTLMEGGGQLKMYFRIPPLDSLGTYYYEGEVGEMELVKLNPLLERLELVKVKDGHLKRMYFKVLADDSVAMGNMQFRYKNLEVDVLKDKTNRSGQLKRRAFISSVANLLIREENPRFPSMKQGHIYNVRNQNKFIFNYWVKTVLSGVASTLSPLMEPDFKHDKKAKVEIRYIEKNTKRKNRLKGPLKMVH</sequence>
<dbReference type="KEGG" id="fll:EI427_05310"/>
<keyword evidence="3" id="KW-1185">Reference proteome</keyword>
<organism evidence="2 3">
    <name type="scientific">Flammeovirga pectinis</name>
    <dbReference type="NCBI Taxonomy" id="2494373"/>
    <lineage>
        <taxon>Bacteria</taxon>
        <taxon>Pseudomonadati</taxon>
        <taxon>Bacteroidota</taxon>
        <taxon>Cytophagia</taxon>
        <taxon>Cytophagales</taxon>
        <taxon>Flammeovirgaceae</taxon>
        <taxon>Flammeovirga</taxon>
    </lineage>
</organism>
<protein>
    <recommendedName>
        <fullName evidence="4">DUF748 domain-containing protein</fullName>
    </recommendedName>
</protein>
<accession>A0A3Q9FNE6</accession>
<evidence type="ECO:0000256" key="1">
    <source>
        <dbReference type="SAM" id="Phobius"/>
    </source>
</evidence>
<reference evidence="2 3" key="1">
    <citation type="submission" date="2018-12" db="EMBL/GenBank/DDBJ databases">
        <title>Flammeovirga pectinis sp. nov., isolated from the gut of the Korean scallop, Patinopecten yessoensis.</title>
        <authorList>
            <person name="Bae J.-W."/>
            <person name="Jeong Y.-S."/>
            <person name="Kang W."/>
        </authorList>
    </citation>
    <scope>NUCLEOTIDE SEQUENCE [LARGE SCALE GENOMIC DNA]</scope>
    <source>
        <strain evidence="2 3">L12M1</strain>
    </source>
</reference>
<dbReference type="EMBL" id="CP034562">
    <property type="protein sequence ID" value="AZQ61670.1"/>
    <property type="molecule type" value="Genomic_DNA"/>
</dbReference>
<keyword evidence="1" id="KW-1133">Transmembrane helix</keyword>
<name>A0A3Q9FNE6_9BACT</name>
<dbReference type="Proteomes" id="UP000267268">
    <property type="component" value="Chromosome 1"/>
</dbReference>
<keyword evidence="1" id="KW-0472">Membrane</keyword>
<dbReference type="OrthoDB" id="610933at2"/>
<dbReference type="RefSeq" id="WP_126612393.1">
    <property type="nucleotide sequence ID" value="NZ_CP034562.1"/>
</dbReference>
<evidence type="ECO:0000313" key="2">
    <source>
        <dbReference type="EMBL" id="AZQ61670.1"/>
    </source>
</evidence>
<evidence type="ECO:0000313" key="3">
    <source>
        <dbReference type="Proteomes" id="UP000267268"/>
    </source>
</evidence>
<feature type="transmembrane region" description="Helical" evidence="1">
    <location>
        <begin position="29"/>
        <end position="52"/>
    </location>
</feature>
<evidence type="ECO:0008006" key="4">
    <source>
        <dbReference type="Google" id="ProtNLM"/>
    </source>
</evidence>
<keyword evidence="1" id="KW-0812">Transmembrane</keyword>